<comment type="caution">
    <text evidence="2">The sequence shown here is derived from an EMBL/GenBank/DDBJ whole genome shotgun (WGS) entry which is preliminary data.</text>
</comment>
<feature type="compositionally biased region" description="Polar residues" evidence="1">
    <location>
        <begin position="120"/>
        <end position="140"/>
    </location>
</feature>
<evidence type="ECO:0000313" key="3">
    <source>
        <dbReference type="Proteomes" id="UP000299102"/>
    </source>
</evidence>
<proteinExistence type="predicted"/>
<dbReference type="Proteomes" id="UP000299102">
    <property type="component" value="Unassembled WGS sequence"/>
</dbReference>
<keyword evidence="3" id="KW-1185">Reference proteome</keyword>
<reference evidence="2 3" key="1">
    <citation type="journal article" date="2019" name="Commun. Biol.">
        <title>The bagworm genome reveals a unique fibroin gene that provides high tensile strength.</title>
        <authorList>
            <person name="Kono N."/>
            <person name="Nakamura H."/>
            <person name="Ohtoshi R."/>
            <person name="Tomita M."/>
            <person name="Numata K."/>
            <person name="Arakawa K."/>
        </authorList>
    </citation>
    <scope>NUCLEOTIDE SEQUENCE [LARGE SCALE GENOMIC DNA]</scope>
</reference>
<evidence type="ECO:0000313" key="2">
    <source>
        <dbReference type="EMBL" id="GBP81662.1"/>
    </source>
</evidence>
<evidence type="ECO:0000256" key="1">
    <source>
        <dbReference type="SAM" id="MobiDB-lite"/>
    </source>
</evidence>
<organism evidence="2 3">
    <name type="scientific">Eumeta variegata</name>
    <name type="common">Bagworm moth</name>
    <name type="synonym">Eumeta japonica</name>
    <dbReference type="NCBI Taxonomy" id="151549"/>
    <lineage>
        <taxon>Eukaryota</taxon>
        <taxon>Metazoa</taxon>
        <taxon>Ecdysozoa</taxon>
        <taxon>Arthropoda</taxon>
        <taxon>Hexapoda</taxon>
        <taxon>Insecta</taxon>
        <taxon>Pterygota</taxon>
        <taxon>Neoptera</taxon>
        <taxon>Endopterygota</taxon>
        <taxon>Lepidoptera</taxon>
        <taxon>Glossata</taxon>
        <taxon>Ditrysia</taxon>
        <taxon>Tineoidea</taxon>
        <taxon>Psychidae</taxon>
        <taxon>Oiketicinae</taxon>
        <taxon>Eumeta</taxon>
    </lineage>
</organism>
<protein>
    <submittedName>
        <fullName evidence="2">Uncharacterized protein</fullName>
    </submittedName>
</protein>
<dbReference type="AlphaFoldDB" id="A0A4C1Z363"/>
<dbReference type="EMBL" id="BGZK01001523">
    <property type="protein sequence ID" value="GBP81662.1"/>
    <property type="molecule type" value="Genomic_DNA"/>
</dbReference>
<dbReference type="InterPro" id="IPR036397">
    <property type="entry name" value="RNaseH_sf"/>
</dbReference>
<accession>A0A4C1Z363</accession>
<gene>
    <name evidence="2" type="ORF">EVAR_28751_1</name>
</gene>
<name>A0A4C1Z363_EUMVA</name>
<sequence>MMQTFAGDDANALYDIIICDGSRFTVMMPKPKDSAQWMLNFEELPTKVKRGQSLGNKMMAFFFGTTGHYVTIVLEEKKTVIAGWCTNDCLPFILGKSRENNLAVGFSFIMTTPHHIPTDKQLTSLGHTKTQSKRSPSASG</sequence>
<feature type="region of interest" description="Disordered" evidence="1">
    <location>
        <begin position="119"/>
        <end position="140"/>
    </location>
</feature>
<dbReference type="Gene3D" id="3.30.420.10">
    <property type="entry name" value="Ribonuclease H-like superfamily/Ribonuclease H"/>
    <property type="match status" value="1"/>
</dbReference>
<dbReference type="GO" id="GO:0003676">
    <property type="term" value="F:nucleic acid binding"/>
    <property type="evidence" value="ECO:0007669"/>
    <property type="project" value="InterPro"/>
</dbReference>